<dbReference type="Gene3D" id="2.40.50.90">
    <property type="match status" value="1"/>
</dbReference>
<protein>
    <recommendedName>
        <fullName evidence="7">TNase-like domain-containing protein</fullName>
    </recommendedName>
</protein>
<feature type="chain" id="PRO_5036220595" description="TNase-like domain-containing protein" evidence="1">
    <location>
        <begin position="23"/>
        <end position="158"/>
    </location>
</feature>
<dbReference type="EMBL" id="AP023094">
    <property type="protein sequence ID" value="BCE47729.1"/>
    <property type="molecule type" value="Genomic_DNA"/>
</dbReference>
<evidence type="ECO:0000313" key="4">
    <source>
        <dbReference type="EMBL" id="BCE56617.1"/>
    </source>
</evidence>
<keyword evidence="1" id="KW-0732">Signal</keyword>
<evidence type="ECO:0000313" key="6">
    <source>
        <dbReference type="EMBL" id="BCE91249.1"/>
    </source>
</evidence>
<evidence type="ECO:0000256" key="1">
    <source>
        <dbReference type="SAM" id="SignalP"/>
    </source>
</evidence>
<reference evidence="3" key="3">
    <citation type="submission" date="2020-05" db="EMBL/GenBank/DDBJ databases">
        <title>Complete genome sequence of Bradyrhizobium diazoefficiens XF4 isolated from soybean nodule.</title>
        <authorList>
            <person name="Noda R."/>
            <person name="Kakizaki K."/>
            <person name="Minamisawa K."/>
        </authorList>
    </citation>
    <scope>NUCLEOTIDE SEQUENCE</scope>
    <source>
        <strain evidence="3">XF4</strain>
    </source>
</reference>
<evidence type="ECO:0000313" key="3">
    <source>
        <dbReference type="EMBL" id="BCE47729.1"/>
    </source>
</evidence>
<evidence type="ECO:0008006" key="7">
    <source>
        <dbReference type="Google" id="ProtNLM"/>
    </source>
</evidence>
<reference evidence="5" key="5">
    <citation type="submission" date="2020-05" db="EMBL/GenBank/DDBJ databases">
        <title>Complete genome sequence of Bradyrhizobium diazoefficiens XF6 isolated from soybean nodule.</title>
        <authorList>
            <person name="Noda R."/>
            <person name="Kakizaki K."/>
            <person name="Minamisawa K."/>
        </authorList>
    </citation>
    <scope>NUCLEOTIDE SEQUENCE</scope>
    <source>
        <strain evidence="5">XF6</strain>
    </source>
</reference>
<reference evidence="4" key="4">
    <citation type="submission" date="2020-05" db="EMBL/GenBank/DDBJ databases">
        <title>Complete genome sequence of Bradyrhizobium diazoefficiens XF5 isolated from soybean nodule.</title>
        <authorList>
            <person name="Noda R."/>
            <person name="Kakizaki K."/>
            <person name="Minamisawa K."/>
        </authorList>
    </citation>
    <scope>NUCLEOTIDE SEQUENCE</scope>
    <source>
        <strain evidence="4">XF5</strain>
    </source>
</reference>
<dbReference type="EMBL" id="AP023095">
    <property type="protein sequence ID" value="BCE56617.1"/>
    <property type="molecule type" value="Genomic_DNA"/>
</dbReference>
<dbReference type="AlphaFoldDB" id="A0A809ZYJ9"/>
<dbReference type="EMBL" id="AP023091">
    <property type="protein sequence ID" value="BCE21482.1"/>
    <property type="molecule type" value="Genomic_DNA"/>
</dbReference>
<reference evidence="2" key="1">
    <citation type="submission" date="2020-05" db="EMBL/GenBank/DDBJ databases">
        <title>Complete genome sequence of Bradyrhizobium diazoefficiens XF1 isolated from soybean nodule.</title>
        <authorList>
            <person name="Noda R."/>
            <person name="Kakizaki K."/>
            <person name="Minamisawa K."/>
        </authorList>
    </citation>
    <scope>NUCLEOTIDE SEQUENCE</scope>
    <source>
        <strain evidence="2">XF1</strain>
    </source>
</reference>
<gene>
    <name evidence="6" type="ORF">XF10B_40470</name>
    <name evidence="2" type="ORF">XF1B_41630</name>
    <name evidence="3" type="ORF">XF4B_40780</name>
    <name evidence="4" type="ORF">XF5B_41290</name>
    <name evidence="5" type="ORF">XF6B_40860</name>
</gene>
<feature type="signal peptide" evidence="1">
    <location>
        <begin position="1"/>
        <end position="22"/>
    </location>
</feature>
<name>A0A809ZYJ9_9BRAD</name>
<accession>A0A809ZYJ9</accession>
<dbReference type="InterPro" id="IPR035437">
    <property type="entry name" value="SNase_OB-fold_sf"/>
</dbReference>
<dbReference type="EMBL" id="AP023096">
    <property type="protein sequence ID" value="BCE65287.1"/>
    <property type="molecule type" value="Genomic_DNA"/>
</dbReference>
<proteinExistence type="predicted"/>
<dbReference type="EMBL" id="AP023099">
    <property type="protein sequence ID" value="BCE91249.1"/>
    <property type="molecule type" value="Genomic_DNA"/>
</dbReference>
<evidence type="ECO:0000313" key="5">
    <source>
        <dbReference type="EMBL" id="BCE65287.1"/>
    </source>
</evidence>
<sequence>MKSLGGVVLALMLAFCSGSLRAEPITAAEITVVDGDTIDARGQRYRMIGYDTPEVATPRRKVGSDERAVALLAKERLAELLHSGALDLAEVPCSCSKSALSKGTCNHGRKCAILSLDGKNVGATLISEELAVPYVCSATRCPPMPNWQRILEQQMKAH</sequence>
<dbReference type="SUPFAM" id="SSF50199">
    <property type="entry name" value="Staphylococcal nuclease"/>
    <property type="match status" value="1"/>
</dbReference>
<evidence type="ECO:0000313" key="2">
    <source>
        <dbReference type="EMBL" id="BCE21482.1"/>
    </source>
</evidence>
<organism evidence="4">
    <name type="scientific">Bradyrhizobium diazoefficiens</name>
    <dbReference type="NCBI Taxonomy" id="1355477"/>
    <lineage>
        <taxon>Bacteria</taxon>
        <taxon>Pseudomonadati</taxon>
        <taxon>Pseudomonadota</taxon>
        <taxon>Alphaproteobacteria</taxon>
        <taxon>Hyphomicrobiales</taxon>
        <taxon>Nitrobacteraceae</taxon>
        <taxon>Bradyrhizobium</taxon>
    </lineage>
</organism>
<reference evidence="6" key="2">
    <citation type="submission" date="2020-05" db="EMBL/GenBank/DDBJ databases">
        <title>Complete genome sequence of Bradyrhizobium diazoefficiens XF10 isolated from soybean nodule.</title>
        <authorList>
            <person name="Noda R."/>
            <person name="Kakizaki K."/>
            <person name="Minamisawa K."/>
        </authorList>
    </citation>
    <scope>NUCLEOTIDE SEQUENCE</scope>
    <source>
        <strain evidence="6">XF10</strain>
    </source>
</reference>